<dbReference type="AlphaFoldDB" id="A0A2T6BFJ3"/>
<gene>
    <name evidence="1" type="ORF">C8N43_3647</name>
</gene>
<evidence type="ECO:0008006" key="3">
    <source>
        <dbReference type="Google" id="ProtNLM"/>
    </source>
</evidence>
<accession>A0A2T6BFJ3</accession>
<sequence length="201" mass="21338">MSGPDWLSDFLSAGPDYPAERRAMAEMQALLLKAGIGGGLPLGHAQDMAALAPLLMSDPQLLAMATAALEGPHHAVRTEGTAQHLVIEQARIAMAGPVLVDALICGADRVVLHDLDWPMLLWPVLAHAQKVFGAYFQIDKPGKHTLMITPSETDRMEPFGPAQPVPLIPLERLTALAAKTYVPATEASRLSGAGAGLRDND</sequence>
<protein>
    <recommendedName>
        <fullName evidence="3">DUF3726 domain-containing protein</fullName>
    </recommendedName>
</protein>
<dbReference type="Proteomes" id="UP000243978">
    <property type="component" value="Unassembled WGS sequence"/>
</dbReference>
<dbReference type="RefSeq" id="WP_245913079.1">
    <property type="nucleotide sequence ID" value="NZ_QBKS01000002.1"/>
</dbReference>
<comment type="caution">
    <text evidence="1">The sequence shown here is derived from an EMBL/GenBank/DDBJ whole genome shotgun (WGS) entry which is preliminary data.</text>
</comment>
<organism evidence="1 2">
    <name type="scientific">Litoreibacter ponti</name>
    <dbReference type="NCBI Taxonomy" id="1510457"/>
    <lineage>
        <taxon>Bacteria</taxon>
        <taxon>Pseudomonadati</taxon>
        <taxon>Pseudomonadota</taxon>
        <taxon>Alphaproteobacteria</taxon>
        <taxon>Rhodobacterales</taxon>
        <taxon>Roseobacteraceae</taxon>
        <taxon>Litoreibacter</taxon>
    </lineage>
</organism>
<reference evidence="1 2" key="1">
    <citation type="submission" date="2018-04" db="EMBL/GenBank/DDBJ databases">
        <title>Genomic Encyclopedia of Archaeal and Bacterial Type Strains, Phase II (KMG-II): from individual species to whole genera.</title>
        <authorList>
            <person name="Goeker M."/>
        </authorList>
    </citation>
    <scope>NUCLEOTIDE SEQUENCE [LARGE SCALE GENOMIC DNA]</scope>
    <source>
        <strain evidence="1 2">DSM 100977</strain>
    </source>
</reference>
<name>A0A2T6BFJ3_9RHOB</name>
<evidence type="ECO:0000313" key="1">
    <source>
        <dbReference type="EMBL" id="PTX54826.1"/>
    </source>
</evidence>
<evidence type="ECO:0000313" key="2">
    <source>
        <dbReference type="Proteomes" id="UP000243978"/>
    </source>
</evidence>
<proteinExistence type="predicted"/>
<keyword evidence="2" id="KW-1185">Reference proteome</keyword>
<dbReference type="EMBL" id="QBKS01000002">
    <property type="protein sequence ID" value="PTX54826.1"/>
    <property type="molecule type" value="Genomic_DNA"/>
</dbReference>